<gene>
    <name evidence="2" type="ORF">AVDCRST_MAG85-2748</name>
</gene>
<accession>A0A6J4TAM5</accession>
<name>A0A6J4TAM5_9ACTN</name>
<organism evidence="2">
    <name type="scientific">uncultured Solirubrobacteraceae bacterium</name>
    <dbReference type="NCBI Taxonomy" id="1162706"/>
    <lineage>
        <taxon>Bacteria</taxon>
        <taxon>Bacillati</taxon>
        <taxon>Actinomycetota</taxon>
        <taxon>Thermoleophilia</taxon>
        <taxon>Solirubrobacterales</taxon>
        <taxon>Solirubrobacteraceae</taxon>
        <taxon>environmental samples</taxon>
    </lineage>
</organism>
<keyword evidence="1" id="KW-0812">Transmembrane</keyword>
<feature type="transmembrane region" description="Helical" evidence="1">
    <location>
        <begin position="63"/>
        <end position="82"/>
    </location>
</feature>
<keyword evidence="1" id="KW-1133">Transmembrane helix</keyword>
<reference evidence="2" key="1">
    <citation type="submission" date="2020-02" db="EMBL/GenBank/DDBJ databases">
        <authorList>
            <person name="Meier V. D."/>
        </authorList>
    </citation>
    <scope>NUCLEOTIDE SEQUENCE</scope>
    <source>
        <strain evidence="2">AVDCRST_MAG85</strain>
    </source>
</reference>
<dbReference type="Pfam" id="PF19447">
    <property type="entry name" value="DUF5985"/>
    <property type="match status" value="1"/>
</dbReference>
<evidence type="ECO:0000313" key="2">
    <source>
        <dbReference type="EMBL" id="CAA9518281.1"/>
    </source>
</evidence>
<proteinExistence type="predicted"/>
<keyword evidence="1" id="KW-0472">Membrane</keyword>
<feature type="transmembrane region" description="Helical" evidence="1">
    <location>
        <begin position="5"/>
        <end position="24"/>
    </location>
</feature>
<dbReference type="AlphaFoldDB" id="A0A6J4TAM5"/>
<protein>
    <submittedName>
        <fullName evidence="2">Uncharacterized protein</fullName>
    </submittedName>
</protein>
<feature type="transmembrane region" description="Helical" evidence="1">
    <location>
        <begin position="31"/>
        <end position="51"/>
    </location>
</feature>
<dbReference type="EMBL" id="CADCVT010000301">
    <property type="protein sequence ID" value="CAA9518281.1"/>
    <property type="molecule type" value="Genomic_DNA"/>
</dbReference>
<dbReference type="InterPro" id="IPR046027">
    <property type="entry name" value="DUF5985"/>
</dbReference>
<evidence type="ECO:0000256" key="1">
    <source>
        <dbReference type="SAM" id="Phobius"/>
    </source>
</evidence>
<sequence>MNVAIFALCALTSLVCVALLLRAYSESRVRLLLWCLLCFTGLAVNNIVLFVDKVMLPDTDLALVRALPAFLGVSALVYGLVWEVRR</sequence>